<evidence type="ECO:0000256" key="2">
    <source>
        <dbReference type="ARBA" id="ARBA00022801"/>
    </source>
</evidence>
<dbReference type="Pfam" id="PF22039">
    <property type="entry name" value="HUTI_composite_bact"/>
    <property type="match status" value="1"/>
</dbReference>
<evidence type="ECO:0000256" key="3">
    <source>
        <dbReference type="ARBA" id="ARBA00022833"/>
    </source>
</evidence>
<reference evidence="6" key="1">
    <citation type="journal article" date="2020" name="mSystems">
        <title>Genome- and Community-Level Interaction Insights into Carbon Utilization and Element Cycling Functions of Hydrothermarchaeota in Hydrothermal Sediment.</title>
        <authorList>
            <person name="Zhou Z."/>
            <person name="Liu Y."/>
            <person name="Xu W."/>
            <person name="Pan J."/>
            <person name="Luo Z.H."/>
            <person name="Li M."/>
        </authorList>
    </citation>
    <scope>NUCLEOTIDE SEQUENCE [LARGE SCALE GENOMIC DNA]</scope>
    <source>
        <strain evidence="6">SpSt-349</strain>
    </source>
</reference>
<dbReference type="EMBL" id="DSOV01000003">
    <property type="protein sequence ID" value="HEN40873.1"/>
    <property type="molecule type" value="Genomic_DNA"/>
</dbReference>
<dbReference type="PANTHER" id="PTHR43794">
    <property type="entry name" value="AMINOHYDROLASE SSNA-RELATED"/>
    <property type="match status" value="1"/>
</dbReference>
<evidence type="ECO:0000259" key="4">
    <source>
        <dbReference type="Pfam" id="PF01979"/>
    </source>
</evidence>
<dbReference type="InterPro" id="IPR032466">
    <property type="entry name" value="Metal_Hydrolase"/>
</dbReference>
<evidence type="ECO:0000256" key="1">
    <source>
        <dbReference type="ARBA" id="ARBA00022723"/>
    </source>
</evidence>
<accession>A0A831XK32</accession>
<evidence type="ECO:0000313" key="6">
    <source>
        <dbReference type="EMBL" id="HEN40873.1"/>
    </source>
</evidence>
<protein>
    <submittedName>
        <fullName evidence="6">Metal-dependent hydrolase</fullName>
    </submittedName>
</protein>
<dbReference type="Gene3D" id="2.30.40.10">
    <property type="entry name" value="Urease, subunit C, domain 1"/>
    <property type="match status" value="1"/>
</dbReference>
<dbReference type="AlphaFoldDB" id="A0A831XK32"/>
<dbReference type="InterPro" id="IPR054418">
    <property type="entry name" value="MQNX/HUTI_composite_N"/>
</dbReference>
<comment type="caution">
    <text evidence="6">The sequence shown here is derived from an EMBL/GenBank/DDBJ whole genome shotgun (WGS) entry which is preliminary data.</text>
</comment>
<dbReference type="PANTHER" id="PTHR43794:SF11">
    <property type="entry name" value="AMIDOHYDROLASE-RELATED DOMAIN-CONTAINING PROTEIN"/>
    <property type="match status" value="1"/>
</dbReference>
<dbReference type="GO" id="GO:0016810">
    <property type="term" value="F:hydrolase activity, acting on carbon-nitrogen (but not peptide) bonds"/>
    <property type="evidence" value="ECO:0007669"/>
    <property type="project" value="InterPro"/>
</dbReference>
<dbReference type="GO" id="GO:0046872">
    <property type="term" value="F:metal ion binding"/>
    <property type="evidence" value="ECO:0007669"/>
    <property type="project" value="UniProtKB-KW"/>
</dbReference>
<keyword evidence="1" id="KW-0479">Metal-binding</keyword>
<organism evidence="6">
    <name type="scientific">Geobacter metallireducens</name>
    <dbReference type="NCBI Taxonomy" id="28232"/>
    <lineage>
        <taxon>Bacteria</taxon>
        <taxon>Pseudomonadati</taxon>
        <taxon>Thermodesulfobacteriota</taxon>
        <taxon>Desulfuromonadia</taxon>
        <taxon>Geobacterales</taxon>
        <taxon>Geobacteraceae</taxon>
        <taxon>Geobacter</taxon>
    </lineage>
</organism>
<dbReference type="SUPFAM" id="SSF51556">
    <property type="entry name" value="Metallo-dependent hydrolases"/>
    <property type="match status" value="1"/>
</dbReference>
<dbReference type="InterPro" id="IPR011059">
    <property type="entry name" value="Metal-dep_hydrolase_composite"/>
</dbReference>
<dbReference type="InterPro" id="IPR006680">
    <property type="entry name" value="Amidohydro-rel"/>
</dbReference>
<dbReference type="Gene3D" id="3.20.20.140">
    <property type="entry name" value="Metal-dependent hydrolases"/>
    <property type="match status" value="1"/>
</dbReference>
<feature type="domain" description="Aminodeoxyfutalosine deaminase/Imidazolonepropionase-like composite" evidence="5">
    <location>
        <begin position="20"/>
        <end position="42"/>
    </location>
</feature>
<dbReference type="Pfam" id="PF01979">
    <property type="entry name" value="Amidohydro_1"/>
    <property type="match status" value="1"/>
</dbReference>
<evidence type="ECO:0000259" key="5">
    <source>
        <dbReference type="Pfam" id="PF22039"/>
    </source>
</evidence>
<dbReference type="SUPFAM" id="SSF51338">
    <property type="entry name" value="Composite domain of metallo-dependent hydrolases"/>
    <property type="match status" value="1"/>
</dbReference>
<name>A0A831XK32_GEOME</name>
<proteinExistence type="predicted"/>
<keyword evidence="2 6" id="KW-0378">Hydrolase</keyword>
<dbReference type="InterPro" id="IPR050287">
    <property type="entry name" value="MTA/SAH_deaminase"/>
</dbReference>
<keyword evidence="3" id="KW-0862">Zinc</keyword>
<feature type="domain" description="Amidohydrolase-related" evidence="4">
    <location>
        <begin position="53"/>
        <end position="411"/>
    </location>
</feature>
<gene>
    <name evidence="6" type="ORF">ENQ87_00645</name>
</gene>
<sequence>MELYAASYLLPVSSPPIAGGAVAVDGGRIVETGTLAELRARHGGPIHDFPGCVILPGLVNAHTHLELTHFPSWKIRKGIDYSPRTYVDWIIQVIKIRRALTRQELELSVGEGLRICLEAGTTTIGEILTDRSLLPLYAGSGLGGRLFFEAIGHDPVRTAELVSDLDEAVVSFPGGDFLPGLSPHAPHTVSERLHQEVRRLADRHSLPRIIHLAESREESDFFFDSTGKIAELLYPHVRWESYLPAPRRTTAAAWLDGLGVLNGSITAVHCVHLTPADAEILARRGVGVVLCPRSNDKLAVGRAPAALLKKLGIPLALGTDSLASNDSLSLWDEMRCLMAHFPGVFTPSEVLAMATLGAARPLAMADQVGSLETGKRADFLVMELPGRQHSGENLHDAVIHAGELLHVILSGRFGNGTQPRLPSSE</sequence>